<evidence type="ECO:0000313" key="3">
    <source>
        <dbReference type="Proteomes" id="UP000008370"/>
    </source>
</evidence>
<dbReference type="Gene3D" id="3.90.180.10">
    <property type="entry name" value="Medium-chain alcohol dehydrogenases, catalytic domain"/>
    <property type="match status" value="1"/>
</dbReference>
<gene>
    <name evidence="2" type="ORF">PHACADRAFT_253061</name>
</gene>
<dbReference type="PANTHER" id="PTHR45348">
    <property type="entry name" value="HYPOTHETICAL OXIDOREDUCTASE (EUROFUNG)"/>
    <property type="match status" value="1"/>
</dbReference>
<dbReference type="CDD" id="cd08249">
    <property type="entry name" value="enoyl_reductase_like"/>
    <property type="match status" value="1"/>
</dbReference>
<sequence length="264" mass="28378">MHQGFFTSRKATFQQYTTVPEELAAKIPLNLTFDQASTIPLTMATAAIGLYNKHIEPYGGCGLYPPWEEGGRDKYHGQPLFVTGGSSSLGQHVIQFAKISGFSPIITTASKRNEDYLKSLGATHVIDRSIPHSDILTAIEQITSTPVMVAYDAISDADTQNLCYEVVAPGGQVVIGLPPAIETSKLTSGKRIVQVFGSAHVPEQRPVGISLYQKVTELVANGDIKPNNVEVLPNGLLGIPDGLERLKSGQVSANKLVARPQETP</sequence>
<dbReference type="GO" id="GO:0016651">
    <property type="term" value="F:oxidoreductase activity, acting on NAD(P)H"/>
    <property type="evidence" value="ECO:0007669"/>
    <property type="project" value="InterPro"/>
</dbReference>
<dbReference type="SUPFAM" id="SSF51735">
    <property type="entry name" value="NAD(P)-binding Rossmann-fold domains"/>
    <property type="match status" value="1"/>
</dbReference>
<accession>K5W3Y2</accession>
<dbReference type="InterPro" id="IPR036291">
    <property type="entry name" value="NAD(P)-bd_dom_sf"/>
</dbReference>
<keyword evidence="3" id="KW-1185">Reference proteome</keyword>
<dbReference type="OrthoDB" id="3233595at2759"/>
<organism evidence="2 3">
    <name type="scientific">Phanerochaete carnosa (strain HHB-10118-sp)</name>
    <name type="common">White-rot fungus</name>
    <name type="synonym">Peniophora carnosa</name>
    <dbReference type="NCBI Taxonomy" id="650164"/>
    <lineage>
        <taxon>Eukaryota</taxon>
        <taxon>Fungi</taxon>
        <taxon>Dikarya</taxon>
        <taxon>Basidiomycota</taxon>
        <taxon>Agaricomycotina</taxon>
        <taxon>Agaricomycetes</taxon>
        <taxon>Polyporales</taxon>
        <taxon>Phanerochaetaceae</taxon>
        <taxon>Phanerochaete</taxon>
    </lineage>
</organism>
<dbReference type="EMBL" id="JH930470">
    <property type="protein sequence ID" value="EKM58603.1"/>
    <property type="molecule type" value="Genomic_DNA"/>
</dbReference>
<evidence type="ECO:0000259" key="1">
    <source>
        <dbReference type="Pfam" id="PF00107"/>
    </source>
</evidence>
<reference evidence="2 3" key="1">
    <citation type="journal article" date="2012" name="BMC Genomics">
        <title>Comparative genomics of the white-rot fungi, Phanerochaete carnosa and P. chrysosporium, to elucidate the genetic basis of the distinct wood types they colonize.</title>
        <authorList>
            <person name="Suzuki H."/>
            <person name="MacDonald J."/>
            <person name="Syed K."/>
            <person name="Salamov A."/>
            <person name="Hori C."/>
            <person name="Aerts A."/>
            <person name="Henrissat B."/>
            <person name="Wiebenga A."/>
            <person name="vanKuyk P.A."/>
            <person name="Barry K."/>
            <person name="Lindquist E."/>
            <person name="LaButti K."/>
            <person name="Lapidus A."/>
            <person name="Lucas S."/>
            <person name="Coutinho P."/>
            <person name="Gong Y."/>
            <person name="Samejima M."/>
            <person name="Mahadevan R."/>
            <person name="Abou-Zaid M."/>
            <person name="de Vries R.P."/>
            <person name="Igarashi K."/>
            <person name="Yadav J.S."/>
            <person name="Grigoriev I.V."/>
            <person name="Master E.R."/>
        </authorList>
    </citation>
    <scope>NUCLEOTIDE SEQUENCE [LARGE SCALE GENOMIC DNA]</scope>
    <source>
        <strain evidence="2 3">HHB-10118-sp</strain>
    </source>
</reference>
<dbReference type="AlphaFoldDB" id="K5W3Y2"/>
<dbReference type="RefSeq" id="XP_007393909.1">
    <property type="nucleotide sequence ID" value="XM_007393847.1"/>
</dbReference>
<dbReference type="InParanoid" id="K5W3Y2"/>
<dbReference type="PANTHER" id="PTHR45348:SF2">
    <property type="entry name" value="ZINC-TYPE ALCOHOL DEHYDROGENASE-LIKE PROTEIN C2E1P3.01"/>
    <property type="match status" value="1"/>
</dbReference>
<name>K5W3Y2_PHACS</name>
<dbReference type="InterPro" id="IPR013149">
    <property type="entry name" value="ADH-like_C"/>
</dbReference>
<dbReference type="KEGG" id="pco:PHACADRAFT_253061"/>
<proteinExistence type="predicted"/>
<dbReference type="HOGENOM" id="CLU_026673_16_5_1"/>
<dbReference type="Pfam" id="PF00107">
    <property type="entry name" value="ADH_zinc_N"/>
    <property type="match status" value="1"/>
</dbReference>
<feature type="domain" description="Alcohol dehydrogenase-like C-terminal" evidence="1">
    <location>
        <begin position="89"/>
        <end position="177"/>
    </location>
</feature>
<evidence type="ECO:0000313" key="2">
    <source>
        <dbReference type="EMBL" id="EKM58603.1"/>
    </source>
</evidence>
<dbReference type="GeneID" id="18915659"/>
<dbReference type="InterPro" id="IPR047122">
    <property type="entry name" value="Trans-enoyl_RdTase-like"/>
</dbReference>
<dbReference type="Proteomes" id="UP000008370">
    <property type="component" value="Unassembled WGS sequence"/>
</dbReference>
<protein>
    <recommendedName>
        <fullName evidence="1">Alcohol dehydrogenase-like C-terminal domain-containing protein</fullName>
    </recommendedName>
</protein>
<dbReference type="Gene3D" id="3.40.50.720">
    <property type="entry name" value="NAD(P)-binding Rossmann-like Domain"/>
    <property type="match status" value="1"/>
</dbReference>